<dbReference type="SMART" id="SM00823">
    <property type="entry name" value="PKS_PP"/>
    <property type="match status" value="1"/>
</dbReference>
<accession>A0A3M8TYT2</accession>
<keyword evidence="3" id="KW-0808">Transferase</keyword>
<organism evidence="6 7">
    <name type="scientific">Streptomyces botrytidirepellens</name>
    <dbReference type="NCBI Taxonomy" id="2486417"/>
    <lineage>
        <taxon>Bacteria</taxon>
        <taxon>Bacillati</taxon>
        <taxon>Actinomycetota</taxon>
        <taxon>Actinomycetes</taxon>
        <taxon>Kitasatosporales</taxon>
        <taxon>Streptomycetaceae</taxon>
        <taxon>Streptomyces</taxon>
    </lineage>
</organism>
<name>A0A3M8TYT2_9ACTN</name>
<dbReference type="SUPFAM" id="SSF47336">
    <property type="entry name" value="ACP-like"/>
    <property type="match status" value="1"/>
</dbReference>
<keyword evidence="1" id="KW-0596">Phosphopantetheine</keyword>
<dbReference type="Gene3D" id="3.40.50.720">
    <property type="entry name" value="NAD(P)-binding Rossmann-like Domain"/>
    <property type="match status" value="1"/>
</dbReference>
<dbReference type="GO" id="GO:0017000">
    <property type="term" value="P:antibiotic biosynthetic process"/>
    <property type="evidence" value="ECO:0007669"/>
    <property type="project" value="UniProtKB-ARBA"/>
</dbReference>
<dbReference type="SUPFAM" id="SSF51735">
    <property type="entry name" value="NAD(P)-binding Rossmann-fold domains"/>
    <property type="match status" value="1"/>
</dbReference>
<evidence type="ECO:0000313" key="7">
    <source>
        <dbReference type="Proteomes" id="UP000275401"/>
    </source>
</evidence>
<dbReference type="GO" id="GO:0006633">
    <property type="term" value="P:fatty acid biosynthetic process"/>
    <property type="evidence" value="ECO:0007669"/>
    <property type="project" value="TreeGrafter"/>
</dbReference>
<dbReference type="Pfam" id="PF00550">
    <property type="entry name" value="PP-binding"/>
    <property type="match status" value="1"/>
</dbReference>
<dbReference type="PANTHER" id="PTHR43775:SF51">
    <property type="entry name" value="INACTIVE PHENOLPHTHIOCEROL SYNTHESIS POLYKETIDE SYNTHASE TYPE I PKS1-RELATED"/>
    <property type="match status" value="1"/>
</dbReference>
<dbReference type="InterPro" id="IPR050091">
    <property type="entry name" value="PKS_NRPS_Biosynth_Enz"/>
</dbReference>
<dbReference type="Gene3D" id="1.10.1200.10">
    <property type="entry name" value="ACP-like"/>
    <property type="match status" value="1"/>
</dbReference>
<dbReference type="EMBL" id="RIBZ01000706">
    <property type="protein sequence ID" value="RNF98283.1"/>
    <property type="molecule type" value="Genomic_DNA"/>
</dbReference>
<proteinExistence type="predicted"/>
<dbReference type="GO" id="GO:0031177">
    <property type="term" value="F:phosphopantetheine binding"/>
    <property type="evidence" value="ECO:0007669"/>
    <property type="project" value="InterPro"/>
</dbReference>
<keyword evidence="2" id="KW-0597">Phosphoprotein</keyword>
<dbReference type="SMART" id="SM01294">
    <property type="entry name" value="PKS_PP_betabranch"/>
    <property type="match status" value="1"/>
</dbReference>
<evidence type="ECO:0000256" key="4">
    <source>
        <dbReference type="ARBA" id="ARBA00023268"/>
    </source>
</evidence>
<sequence length="360" mass="37258">TGVIHAAGALDDAMLPAQSPERLARVWGAKATAAANLHAATAHLPLAMFVMFSSAAGVMGSPGQANYAAANAFCDALACHRQNLGLPGVSVAWGLWAEASGMTGHLAEADLARMARSGIAAMSSDRALRLLDAACWHGDPQPAAVDLDVRALSAQPADALPALLRALTADARGATARRTAATGAPAARLVGRLTGLPPDEQHRELLNLVRTQAAAVLGHTNAGAVDSDTPFKDLGFDSLTAVELRNRLAAATGLRLPATFIFRHPTSSAIAEDLREQLCPAAADTSGPVFGELEKLEGAMARFVPDDQARGRLAKRLEALLWRLGDGAPGAAVGHTVDDGAVEAASDDELFAFIDRELPS</sequence>
<dbReference type="InterPro" id="IPR057326">
    <property type="entry name" value="KR_dom"/>
</dbReference>
<feature type="non-terminal residue" evidence="6">
    <location>
        <position position="1"/>
    </location>
</feature>
<dbReference type="InterPro" id="IPR020806">
    <property type="entry name" value="PKS_PP-bd"/>
</dbReference>
<keyword evidence="7" id="KW-1185">Reference proteome</keyword>
<dbReference type="InterPro" id="IPR009081">
    <property type="entry name" value="PP-bd_ACP"/>
</dbReference>
<dbReference type="RefSeq" id="WP_123106477.1">
    <property type="nucleotide sequence ID" value="NZ_RIBZ01000706.1"/>
</dbReference>
<dbReference type="InterPro" id="IPR036291">
    <property type="entry name" value="NAD(P)-bd_dom_sf"/>
</dbReference>
<evidence type="ECO:0000256" key="3">
    <source>
        <dbReference type="ARBA" id="ARBA00022679"/>
    </source>
</evidence>
<keyword evidence="4" id="KW-0511">Multifunctional enzyme</keyword>
<evidence type="ECO:0000256" key="2">
    <source>
        <dbReference type="ARBA" id="ARBA00022553"/>
    </source>
</evidence>
<feature type="domain" description="Carrier" evidence="5">
    <location>
        <begin position="203"/>
        <end position="278"/>
    </location>
</feature>
<dbReference type="InterPro" id="IPR036736">
    <property type="entry name" value="ACP-like_sf"/>
</dbReference>
<evidence type="ECO:0000256" key="1">
    <source>
        <dbReference type="ARBA" id="ARBA00022450"/>
    </source>
</evidence>
<dbReference type="InterPro" id="IPR013968">
    <property type="entry name" value="PKS_KR"/>
</dbReference>
<dbReference type="AlphaFoldDB" id="A0A3M8TYT2"/>
<evidence type="ECO:0000313" key="6">
    <source>
        <dbReference type="EMBL" id="RNF98283.1"/>
    </source>
</evidence>
<gene>
    <name evidence="6" type="ORF">EEJ42_36445</name>
</gene>
<evidence type="ECO:0000259" key="5">
    <source>
        <dbReference type="PROSITE" id="PS50075"/>
    </source>
</evidence>
<dbReference type="FunFam" id="1.10.1200.10:FF:000007">
    <property type="entry name" value="Probable polyketide synthase pks17"/>
    <property type="match status" value="1"/>
</dbReference>
<dbReference type="GO" id="GO:0004312">
    <property type="term" value="F:fatty acid synthase activity"/>
    <property type="evidence" value="ECO:0007669"/>
    <property type="project" value="TreeGrafter"/>
</dbReference>
<dbReference type="PROSITE" id="PS50075">
    <property type="entry name" value="CARRIER"/>
    <property type="match status" value="1"/>
</dbReference>
<reference evidence="6 7" key="1">
    <citation type="submission" date="2018-11" db="EMBL/GenBank/DDBJ databases">
        <title>The Potential of Streptomyces as Biocontrol Agents against the Tomato grey mould, Botrytis cinerea (Gray mold) Frontiers in Microbiology.</title>
        <authorList>
            <person name="Li D."/>
        </authorList>
    </citation>
    <scope>NUCLEOTIDE SEQUENCE [LARGE SCALE GENOMIC DNA]</scope>
    <source>
        <strain evidence="6 7">NEAU-LD23</strain>
    </source>
</reference>
<protein>
    <submittedName>
        <fullName evidence="6">KR domain-containing protein</fullName>
    </submittedName>
</protein>
<dbReference type="Proteomes" id="UP000275401">
    <property type="component" value="Unassembled WGS sequence"/>
</dbReference>
<dbReference type="Pfam" id="PF08659">
    <property type="entry name" value="KR"/>
    <property type="match status" value="1"/>
</dbReference>
<dbReference type="InterPro" id="IPR006162">
    <property type="entry name" value="Ppantetheine_attach_site"/>
</dbReference>
<comment type="caution">
    <text evidence="6">The sequence shown here is derived from an EMBL/GenBank/DDBJ whole genome shotgun (WGS) entry which is preliminary data.</text>
</comment>
<dbReference type="SMART" id="SM00822">
    <property type="entry name" value="PKS_KR"/>
    <property type="match status" value="1"/>
</dbReference>
<dbReference type="PANTHER" id="PTHR43775">
    <property type="entry name" value="FATTY ACID SYNTHASE"/>
    <property type="match status" value="1"/>
</dbReference>
<dbReference type="PROSITE" id="PS00012">
    <property type="entry name" value="PHOSPHOPANTETHEINE"/>
    <property type="match status" value="1"/>
</dbReference>